<evidence type="ECO:0000259" key="2">
    <source>
        <dbReference type="Pfam" id="PF04984"/>
    </source>
</evidence>
<name>A0A4T3EYA8_9SPHN</name>
<dbReference type="Gene3D" id="3.40.50.11780">
    <property type="match status" value="2"/>
</dbReference>
<evidence type="ECO:0000256" key="1">
    <source>
        <dbReference type="ARBA" id="ARBA00008005"/>
    </source>
</evidence>
<comment type="similarity">
    <text evidence="1">Belongs to the myoviridae tail sheath protein family.</text>
</comment>
<keyword evidence="5" id="KW-1185">Reference proteome</keyword>
<dbReference type="Proteomes" id="UP000309389">
    <property type="component" value="Unassembled WGS sequence"/>
</dbReference>
<dbReference type="PANTHER" id="PTHR35861:SF1">
    <property type="entry name" value="PHAGE TAIL SHEATH PROTEIN"/>
    <property type="match status" value="1"/>
</dbReference>
<feature type="domain" description="Tail sheath protein subtilisin-like" evidence="2">
    <location>
        <begin position="406"/>
        <end position="569"/>
    </location>
</feature>
<dbReference type="InterPro" id="IPR035089">
    <property type="entry name" value="Phage_sheath_subtilisin"/>
</dbReference>
<reference evidence="4 5" key="1">
    <citation type="submission" date="2019-04" db="EMBL/GenBank/DDBJ databases">
        <title>Altererythrobacter aquimixticola sp. nov., isolated from sediment of junction between the ocean and a freshwater spring.</title>
        <authorList>
            <person name="Yoon J.-H."/>
        </authorList>
    </citation>
    <scope>NUCLEOTIDE SEQUENCE [LARGE SCALE GENOMIC DNA]</scope>
    <source>
        <strain evidence="4 5">SSKS-13</strain>
    </source>
</reference>
<dbReference type="InterPro" id="IPR052042">
    <property type="entry name" value="Tail_sheath_structural"/>
</dbReference>
<dbReference type="Pfam" id="PF04984">
    <property type="entry name" value="Phage_sheath_1"/>
    <property type="match status" value="1"/>
</dbReference>
<dbReference type="RefSeq" id="WP_136694115.1">
    <property type="nucleotide sequence ID" value="NZ_SSHH01000003.1"/>
</dbReference>
<dbReference type="OrthoDB" id="9767864at2"/>
<evidence type="ECO:0000313" key="4">
    <source>
        <dbReference type="EMBL" id="TIX49638.1"/>
    </source>
</evidence>
<comment type="caution">
    <text evidence="4">The sequence shown here is derived from an EMBL/GenBank/DDBJ whole genome shotgun (WGS) entry which is preliminary data.</text>
</comment>
<evidence type="ECO:0008006" key="6">
    <source>
        <dbReference type="Google" id="ProtNLM"/>
    </source>
</evidence>
<gene>
    <name evidence="4" type="ORF">E5222_12470</name>
</gene>
<sequence>MAEYLAPGVYLEEKDLKAPSIEAVSTSTTGMVGHAQRGPTNGPPVLVTNMLQFRQHFGGPLPTTTADSEMFYAAQGYFANGGRRLYVIRAIGGGAGATQFATQGGIITRLAAGSDATVDTPNARLASTLGLRDGTNLTFSFVQEGVTHTSSARAIAANGVNSATGDITLTANLDVSPAGPAVFPARATAVATGIGSLNAAGVPTNAGRPASVTFAAVDQGSWGDAIVITTRHVAPARSTSVALVGPGAVDNNRLRLASAAGFYPLAWVQIDRGAGADKIFRQVLAVNGTIVTLSGQAMNAASIAPAAPATETVVSVCEFAMTVSYDGVTETYNSLTLANVPGKFVIDQINNRSSIITALAASLPAQTHPINFPVGDDGLNLRPTTAGVDAAPNAAAIRGTDAGPGARTGLRALEEVEDISIIVAPGWGDASVQAAMIEQCERLRYRVTLLDPDLVGGVAPTLPQIQAQRLRYDTKYAAIYYPRILVRDANDQLRAIGPSGHMAGLCARIDNERGVFKSPGNETMRNVEELEAIVTKGEHEVLNPQPNNINVIRDFRPNGRGIRIYGARCITSASDWKYLAVRRLFIFIERSIDIGTQWAVLEPNDQRLWDRLIDSVDGFLTTQWREGALLGFEKSDAFYIRCGTSTMTQDDIDNGRLVMEIGIAPVKPAEFVIIRISQTASGSFATEA</sequence>
<evidence type="ECO:0000259" key="3">
    <source>
        <dbReference type="Pfam" id="PF17482"/>
    </source>
</evidence>
<evidence type="ECO:0000313" key="5">
    <source>
        <dbReference type="Proteomes" id="UP000309389"/>
    </source>
</evidence>
<feature type="domain" description="Tail sheath protein C-terminal" evidence="3">
    <location>
        <begin position="572"/>
        <end position="678"/>
    </location>
</feature>
<organism evidence="4 5">
    <name type="scientific">Alteraurantiacibacter aquimixticola</name>
    <dbReference type="NCBI Taxonomy" id="2489173"/>
    <lineage>
        <taxon>Bacteria</taxon>
        <taxon>Pseudomonadati</taxon>
        <taxon>Pseudomonadota</taxon>
        <taxon>Alphaproteobacteria</taxon>
        <taxon>Sphingomonadales</taxon>
        <taxon>Erythrobacteraceae</taxon>
        <taxon>Alteraurantiacibacter</taxon>
    </lineage>
</organism>
<proteinExistence type="inferred from homology"/>
<protein>
    <recommendedName>
        <fullName evidence="6">Phage tail sheath family protein</fullName>
    </recommendedName>
</protein>
<dbReference type="EMBL" id="SSHH01000003">
    <property type="protein sequence ID" value="TIX49638.1"/>
    <property type="molecule type" value="Genomic_DNA"/>
</dbReference>
<dbReference type="InterPro" id="IPR020287">
    <property type="entry name" value="Tail_sheath_C"/>
</dbReference>
<accession>A0A4T3EYA8</accession>
<dbReference type="Pfam" id="PF17482">
    <property type="entry name" value="Phage_sheath_1C"/>
    <property type="match status" value="1"/>
</dbReference>
<dbReference type="AlphaFoldDB" id="A0A4T3EYA8"/>
<dbReference type="PANTHER" id="PTHR35861">
    <property type="match status" value="1"/>
</dbReference>